<dbReference type="GO" id="GO:0000213">
    <property type="term" value="F:tRNA-intron lyase activity"/>
    <property type="evidence" value="ECO:0000318"/>
    <property type="project" value="GO_Central"/>
</dbReference>
<dbReference type="Pfam" id="PF01974">
    <property type="entry name" value="tRNA_int_endo"/>
    <property type="match status" value="1"/>
</dbReference>
<dbReference type="RefSeq" id="XP_784204.4">
    <property type="nucleotide sequence ID" value="XM_779111.5"/>
</dbReference>
<name>A0A7M7TGC5_STRPU</name>
<reference evidence="16" key="1">
    <citation type="submission" date="2015-02" db="EMBL/GenBank/DDBJ databases">
        <title>Genome sequencing for Strongylocentrotus purpuratus.</title>
        <authorList>
            <person name="Murali S."/>
            <person name="Liu Y."/>
            <person name="Vee V."/>
            <person name="English A."/>
            <person name="Wang M."/>
            <person name="Skinner E."/>
            <person name="Han Y."/>
            <person name="Muzny D.M."/>
            <person name="Worley K.C."/>
            <person name="Gibbs R.A."/>
        </authorList>
    </citation>
    <scope>NUCLEOTIDE SEQUENCE</scope>
</reference>
<sequence length="789" mass="89725">MPSMTLTKPRKKRCVHQPEEAPFPIPIETITNKPATNRNWFFYQAQMIDNNVIVQNEGDIVFLSKMGFFGKGILSRSKPEHQFFASSFQGSQRRNLPPKERRFQQQRFQQVRQHKYERHLSWQKQLSLQRSRRDHGEVKEPPTTLISEDSMQNPSYRVPTVPAKRVKRATISERNQRAGIMTTTDHKKELPAPWLVPESKDLSVDSSQPGRDGQRMASEDAIVPSTHQAHHGPTMQIPTLAPSRDGWETADVDGNGRIKSPRSHSGEDVESRQEVSCRLPGVDHLRGTDDSEASKFVFQSETSGVRHTVSSSEPTSSCLPNSVSGKSSQRGDASEKMLSSGQSESVWETRHADWANCMEGRREGDAGQDETKNHKGLLDSSRNRTSVWSMSSWRTDPKDWDQDQDGESKLRAQFQSGQRQEGISNRENTGPSQTMESESVHNGGQDGVTDGAPMTSGLGMDQTSIEGEKKRSSGHLSWSEEWTSNPRDWDMGDEDQALISTTLDQVHKDSEEEDQGFDDSCEVSEQQSDQMEPSTSKKSLESNKAPERDTDCNPSNAEDSFVAVPTLVEFEDATTSQTESNNILSLKGRDARKKIREVNKGPVRHKDPYPIFEYLQLSYEEAFFLSYGLGCLSLRNANEEQMDLTEMWKTFRRHQPSFVANYIVYHFFRSKGWVPKTGLKFGADFILYKKGPPFYHASYCVYVFMINEEDIDHQGIHKMNWASLMGRDRVIENAAKELMFCFVIKPSKLLQKDLDSPACIPHFKVQEMVMKRWVPSRGRHQEPLEEELS</sequence>
<keyword evidence="4" id="KW-0507">mRNA processing</keyword>
<dbReference type="Proteomes" id="UP000007110">
    <property type="component" value="Unassembled WGS sequence"/>
</dbReference>
<organism evidence="15 16">
    <name type="scientific">Strongylocentrotus purpuratus</name>
    <name type="common">Purple sea urchin</name>
    <dbReference type="NCBI Taxonomy" id="7668"/>
    <lineage>
        <taxon>Eukaryota</taxon>
        <taxon>Metazoa</taxon>
        <taxon>Echinodermata</taxon>
        <taxon>Eleutherozoa</taxon>
        <taxon>Echinozoa</taxon>
        <taxon>Echinoidea</taxon>
        <taxon>Euechinoidea</taxon>
        <taxon>Echinacea</taxon>
        <taxon>Camarodonta</taxon>
        <taxon>Echinidea</taxon>
        <taxon>Strongylocentrotidae</taxon>
        <taxon>Strongylocentrotus</taxon>
    </lineage>
</organism>
<dbReference type="PANTHER" id="PTHR21227">
    <property type="entry name" value="TRNA-SPLICING ENDONUCLEASE SUBUNIT SEN2"/>
    <property type="match status" value="1"/>
</dbReference>
<evidence type="ECO:0000313" key="15">
    <source>
        <dbReference type="EnsemblMetazoa" id="XP_784204"/>
    </source>
</evidence>
<dbReference type="GeneID" id="578976"/>
<feature type="region of interest" description="Disordered" evidence="13">
    <location>
        <begin position="507"/>
        <end position="558"/>
    </location>
</feature>
<dbReference type="EnsemblMetazoa" id="XM_779111">
    <property type="protein sequence ID" value="XP_784204"/>
    <property type="gene ID" value="LOC578976"/>
</dbReference>
<protein>
    <recommendedName>
        <fullName evidence="11">tRNA-splicing endonuclease subunit SEN2</fullName>
        <ecNumber evidence="3">4.6.1.16</ecNumber>
    </recommendedName>
    <alternativeName>
        <fullName evidence="8 12">tRNA-intron endonuclease Sen2</fullName>
    </alternativeName>
    <alternativeName>
        <fullName evidence="10">tRNA-splicing endonuclease subunit Sen2</fullName>
    </alternativeName>
</protein>
<evidence type="ECO:0000256" key="12">
    <source>
        <dbReference type="ARBA" id="ARBA00080319"/>
    </source>
</evidence>
<dbReference type="PANTHER" id="PTHR21227:SF0">
    <property type="entry name" value="TRNA-SPLICING ENDONUCLEASE SUBUNIT SEN2"/>
    <property type="match status" value="1"/>
</dbReference>
<evidence type="ECO:0000256" key="8">
    <source>
        <dbReference type="ARBA" id="ARBA00032432"/>
    </source>
</evidence>
<comment type="similarity">
    <text evidence="2">Belongs to the tRNA-intron endonuclease family.</text>
</comment>
<comment type="subcellular location">
    <subcellularLocation>
        <location evidence="1">Nucleus</location>
    </subcellularLocation>
</comment>
<dbReference type="GO" id="GO:0003676">
    <property type="term" value="F:nucleic acid binding"/>
    <property type="evidence" value="ECO:0007669"/>
    <property type="project" value="InterPro"/>
</dbReference>
<dbReference type="KEGG" id="spu:578976"/>
<feature type="region of interest" description="Disordered" evidence="13">
    <location>
        <begin position="361"/>
        <end position="492"/>
    </location>
</feature>
<evidence type="ECO:0000256" key="7">
    <source>
        <dbReference type="ARBA" id="ARBA00023242"/>
    </source>
</evidence>
<dbReference type="InterPro" id="IPR036167">
    <property type="entry name" value="tRNA_intron_Endo_cat-like_sf"/>
</dbReference>
<dbReference type="GO" id="GO:0000379">
    <property type="term" value="P:tRNA-type intron splice site recognition and cleavage"/>
    <property type="evidence" value="ECO:0000318"/>
    <property type="project" value="GO_Central"/>
</dbReference>
<keyword evidence="16" id="KW-1185">Reference proteome</keyword>
<dbReference type="GO" id="GO:0008033">
    <property type="term" value="P:tRNA processing"/>
    <property type="evidence" value="ECO:0000318"/>
    <property type="project" value="GO_Central"/>
</dbReference>
<evidence type="ECO:0000256" key="2">
    <source>
        <dbReference type="ARBA" id="ARBA00008078"/>
    </source>
</evidence>
<dbReference type="Gene3D" id="3.40.1350.10">
    <property type="match status" value="1"/>
</dbReference>
<dbReference type="OMA" id="FYHATFS"/>
<feature type="region of interest" description="Disordered" evidence="13">
    <location>
        <begin position="122"/>
        <end position="157"/>
    </location>
</feature>
<feature type="compositionally biased region" description="Polar residues" evidence="13">
    <location>
        <begin position="297"/>
        <end position="346"/>
    </location>
</feature>
<feature type="compositionally biased region" description="Polar residues" evidence="13">
    <location>
        <begin position="413"/>
        <end position="442"/>
    </location>
</feature>
<feature type="domain" description="tRNA intron endonuclease catalytic" evidence="14">
    <location>
        <begin position="658"/>
        <end position="743"/>
    </location>
</feature>
<evidence type="ECO:0000256" key="6">
    <source>
        <dbReference type="ARBA" id="ARBA00023239"/>
    </source>
</evidence>
<keyword evidence="7" id="KW-0539">Nucleus</keyword>
<dbReference type="CDD" id="cd22363">
    <property type="entry name" value="tRNA-intron_lyase_C"/>
    <property type="match status" value="1"/>
</dbReference>
<dbReference type="AlphaFoldDB" id="A0A7M7TGC5"/>
<keyword evidence="6" id="KW-0456">Lyase</keyword>
<evidence type="ECO:0000256" key="9">
    <source>
        <dbReference type="ARBA" id="ARBA00034031"/>
    </source>
</evidence>
<feature type="region of interest" description="Disordered" evidence="13">
    <location>
        <begin position="187"/>
        <end position="347"/>
    </location>
</feature>
<feature type="compositionally biased region" description="Polar residues" evidence="13">
    <location>
        <begin position="144"/>
        <end position="155"/>
    </location>
</feature>
<evidence type="ECO:0000256" key="4">
    <source>
        <dbReference type="ARBA" id="ARBA00022664"/>
    </source>
</evidence>
<feature type="compositionally biased region" description="Polar residues" evidence="13">
    <location>
        <begin position="523"/>
        <end position="537"/>
    </location>
</feature>
<comment type="catalytic activity">
    <reaction evidence="9">
        <text>pretRNA = a 3'-half-tRNA molecule with a 5'-OH end + a 5'-half-tRNA molecule with a 2',3'-cyclic phosphate end + an intron with a 2',3'-cyclic phosphate and a 5'-hydroxyl terminus.</text>
        <dbReference type="EC" id="4.6.1.16"/>
    </reaction>
</comment>
<keyword evidence="5" id="KW-0819">tRNA processing</keyword>
<dbReference type="InterPro" id="IPR006677">
    <property type="entry name" value="tRNA_intron_Endonuc_cat-like"/>
</dbReference>
<dbReference type="GO" id="GO:0005737">
    <property type="term" value="C:cytoplasm"/>
    <property type="evidence" value="ECO:0000318"/>
    <property type="project" value="GO_Central"/>
</dbReference>
<feature type="compositionally biased region" description="Acidic residues" evidence="13">
    <location>
        <begin position="511"/>
        <end position="522"/>
    </location>
</feature>
<dbReference type="OrthoDB" id="10249562at2759"/>
<reference evidence="15" key="2">
    <citation type="submission" date="2021-01" db="UniProtKB">
        <authorList>
            <consortium name="EnsemblMetazoa"/>
        </authorList>
    </citation>
    <scope>IDENTIFICATION</scope>
</reference>
<dbReference type="GO" id="GO:0006397">
    <property type="term" value="P:mRNA processing"/>
    <property type="evidence" value="ECO:0007669"/>
    <property type="project" value="UniProtKB-KW"/>
</dbReference>
<evidence type="ECO:0000259" key="14">
    <source>
        <dbReference type="Pfam" id="PF01974"/>
    </source>
</evidence>
<accession>A0A7M7TGC5</accession>
<evidence type="ECO:0000256" key="10">
    <source>
        <dbReference type="ARBA" id="ARBA00067356"/>
    </source>
</evidence>
<evidence type="ECO:0000256" key="11">
    <source>
        <dbReference type="ARBA" id="ARBA00071058"/>
    </source>
</evidence>
<dbReference type="InterPro" id="IPR006676">
    <property type="entry name" value="tRNA_splic"/>
</dbReference>
<feature type="compositionally biased region" description="Polar residues" evidence="13">
    <location>
        <begin position="383"/>
        <end position="394"/>
    </location>
</feature>
<feature type="compositionally biased region" description="Basic and acidic residues" evidence="13">
    <location>
        <begin position="361"/>
        <end position="377"/>
    </location>
</feature>
<dbReference type="InterPro" id="IPR011856">
    <property type="entry name" value="tRNA_endonuc-like_dom_sf"/>
</dbReference>
<evidence type="ECO:0000256" key="1">
    <source>
        <dbReference type="ARBA" id="ARBA00004123"/>
    </source>
</evidence>
<dbReference type="CTD" id="80746"/>
<proteinExistence type="inferred from homology"/>
<evidence type="ECO:0000256" key="13">
    <source>
        <dbReference type="SAM" id="MobiDB-lite"/>
    </source>
</evidence>
<dbReference type="GO" id="GO:0000214">
    <property type="term" value="C:tRNA-intron endonuclease complex"/>
    <property type="evidence" value="ECO:0000318"/>
    <property type="project" value="GO_Central"/>
</dbReference>
<dbReference type="InParanoid" id="A0A7M7TGC5"/>
<dbReference type="FunFam" id="3.40.1350.10:FF:000001">
    <property type="entry name" value="tRNA-splicing endonuclease subunit Sen2"/>
    <property type="match status" value="1"/>
</dbReference>
<evidence type="ECO:0000256" key="3">
    <source>
        <dbReference type="ARBA" id="ARBA00012573"/>
    </source>
</evidence>
<dbReference type="SUPFAM" id="SSF53032">
    <property type="entry name" value="tRNA-intron endonuclease catalytic domain-like"/>
    <property type="match status" value="1"/>
</dbReference>
<feature type="compositionally biased region" description="Basic and acidic residues" evidence="13">
    <location>
        <begin position="395"/>
        <end position="410"/>
    </location>
</feature>
<dbReference type="EC" id="4.6.1.16" evidence="3"/>
<feature type="compositionally biased region" description="Basic and acidic residues" evidence="13">
    <location>
        <begin position="264"/>
        <end position="293"/>
    </location>
</feature>
<evidence type="ECO:0000313" key="16">
    <source>
        <dbReference type="Proteomes" id="UP000007110"/>
    </source>
</evidence>
<evidence type="ECO:0000256" key="5">
    <source>
        <dbReference type="ARBA" id="ARBA00022694"/>
    </source>
</evidence>
<feature type="compositionally biased region" description="Polar residues" evidence="13">
    <location>
        <begin position="474"/>
        <end position="486"/>
    </location>
</feature>
<feature type="compositionally biased region" description="Basic and acidic residues" evidence="13">
    <location>
        <begin position="538"/>
        <end position="551"/>
    </location>
</feature>
<dbReference type="NCBIfam" id="TIGR00324">
    <property type="entry name" value="endA"/>
    <property type="match status" value="1"/>
</dbReference>